<organism evidence="1 2">
    <name type="scientific">Mycobacterium pseudoshottsii</name>
    <dbReference type="NCBI Taxonomy" id="265949"/>
    <lineage>
        <taxon>Bacteria</taxon>
        <taxon>Bacillati</taxon>
        <taxon>Actinomycetota</taxon>
        <taxon>Actinomycetes</taxon>
        <taxon>Mycobacteriales</taxon>
        <taxon>Mycobacteriaceae</taxon>
        <taxon>Mycobacterium</taxon>
        <taxon>Mycobacterium ulcerans group</taxon>
    </lineage>
</organism>
<evidence type="ECO:0000313" key="2">
    <source>
        <dbReference type="Proteomes" id="UP001058626"/>
    </source>
</evidence>
<accession>A0A9N7LTX2</accession>
<reference evidence="1" key="1">
    <citation type="submission" date="2022-06" db="EMBL/GenBank/DDBJ databases">
        <title>Complete genome sequence of Mycobacterium pseudoshottsii NJB1907-Z4.</title>
        <authorList>
            <person name="Komine T."/>
            <person name="Fukano H."/>
            <person name="Wada S."/>
        </authorList>
    </citation>
    <scope>NUCLEOTIDE SEQUENCE</scope>
    <source>
        <strain evidence="1">NJB1907-Z4</strain>
    </source>
</reference>
<proteinExistence type="predicted"/>
<dbReference type="SUPFAM" id="SSF50800">
    <property type="entry name" value="PK beta-barrel domain-like"/>
    <property type="match status" value="1"/>
</dbReference>
<dbReference type="Gene3D" id="2.40.33.20">
    <property type="entry name" value="PK beta-barrel domain-like"/>
    <property type="match status" value="1"/>
</dbReference>
<name>A0A9N7LTX2_9MYCO</name>
<evidence type="ECO:0000313" key="1">
    <source>
        <dbReference type="EMBL" id="BDN82543.1"/>
    </source>
</evidence>
<dbReference type="AlphaFoldDB" id="A0A9N7LTX2"/>
<gene>
    <name evidence="1" type="ORF">NJB1907Z4_C27580</name>
</gene>
<dbReference type="EMBL" id="AP026367">
    <property type="protein sequence ID" value="BDN82543.1"/>
    <property type="molecule type" value="Genomic_DNA"/>
</dbReference>
<keyword evidence="2" id="KW-1185">Reference proteome</keyword>
<dbReference type="InterPro" id="IPR011037">
    <property type="entry name" value="Pyrv_Knase-like_insert_dom_sf"/>
</dbReference>
<sequence>MLTVNLARTRANPDVRSTSELTGIDKVAADEAVMVRAPGPMQGGLGSGLVGDTIGNHNFHGGDDQAVYAYS</sequence>
<dbReference type="Proteomes" id="UP001058626">
    <property type="component" value="Chromosome"/>
</dbReference>
<protein>
    <submittedName>
        <fullName evidence="1">Uncharacterized protein</fullName>
    </submittedName>
</protein>